<comment type="caution">
    <text evidence="5">The sequence shown here is derived from an EMBL/GenBank/DDBJ whole genome shotgun (WGS) entry which is preliminary data.</text>
</comment>
<evidence type="ECO:0000313" key="6">
    <source>
        <dbReference type="Proteomes" id="UP000473854"/>
    </source>
</evidence>
<evidence type="ECO:0000313" key="5">
    <source>
        <dbReference type="EMBL" id="MTD10591.1"/>
    </source>
</evidence>
<sequence>MKILSIVVTFNRKMLLKRCLDRLFAQSNINHDILVVDNGSTDGTKEYIDQYFLGRLKYLSLTKNLGGAGGFAEGIKYSLNNDYDLIWLMDDDGFPKKDCLETLFNFMTLNTLDAISPVQINIDNYDELAFPITYEGRKVSGKFSQISNIEYIDKEANLFNGLLIKAEQLKKVGLPRSELFIRGDEVEYTKRLLKNNIRFGTCVGATFYHPSDKNERVPVLCGLWNMRDAHSDFKNYYMYRNRAVAFIEDGNSWLLPLDFIRYSYYFLIFRKCDWMGLKLWCSATYDGIRRRLGRHPRY</sequence>
<evidence type="ECO:0000256" key="2">
    <source>
        <dbReference type="ARBA" id="ARBA00022676"/>
    </source>
</evidence>
<reference evidence="5 6" key="1">
    <citation type="submission" date="2019-11" db="EMBL/GenBank/DDBJ databases">
        <authorList>
            <person name="An D."/>
        </authorList>
    </citation>
    <scope>NUCLEOTIDE SEQUENCE [LARGE SCALE GENOMIC DNA]</scope>
    <source>
        <strain evidence="5 6">YIM 103518</strain>
    </source>
</reference>
<keyword evidence="2" id="KW-0328">Glycosyltransferase</keyword>
<dbReference type="Proteomes" id="UP000473854">
    <property type="component" value="Unassembled WGS sequence"/>
</dbReference>
<evidence type="ECO:0000256" key="1">
    <source>
        <dbReference type="ARBA" id="ARBA00006739"/>
    </source>
</evidence>
<evidence type="ECO:0000259" key="4">
    <source>
        <dbReference type="Pfam" id="PF00535"/>
    </source>
</evidence>
<dbReference type="GO" id="GO:0016757">
    <property type="term" value="F:glycosyltransferase activity"/>
    <property type="evidence" value="ECO:0007669"/>
    <property type="project" value="UniProtKB-KW"/>
</dbReference>
<dbReference type="AlphaFoldDB" id="A0A6L6GDB6"/>
<name>A0A6L6GDB6_9GAMM</name>
<organism evidence="5 6">
    <name type="scientific">Acinetobacter faecalis</name>
    <dbReference type="NCBI Taxonomy" id="2665161"/>
    <lineage>
        <taxon>Bacteria</taxon>
        <taxon>Pseudomonadati</taxon>
        <taxon>Pseudomonadota</taxon>
        <taxon>Gammaproteobacteria</taxon>
        <taxon>Moraxellales</taxon>
        <taxon>Moraxellaceae</taxon>
        <taxon>Acinetobacter</taxon>
    </lineage>
</organism>
<protein>
    <submittedName>
        <fullName evidence="5">Glycosyltransferase</fullName>
    </submittedName>
</protein>
<dbReference type="PANTHER" id="PTHR43179:SF12">
    <property type="entry name" value="GALACTOFURANOSYLTRANSFERASE GLFT2"/>
    <property type="match status" value="1"/>
</dbReference>
<dbReference type="RefSeq" id="WP_154772222.1">
    <property type="nucleotide sequence ID" value="NZ_WLYL01000008.1"/>
</dbReference>
<comment type="similarity">
    <text evidence="1">Belongs to the glycosyltransferase 2 family.</text>
</comment>
<feature type="domain" description="Glycosyltransferase 2-like" evidence="4">
    <location>
        <begin position="6"/>
        <end position="122"/>
    </location>
</feature>
<gene>
    <name evidence="5" type="ORF">GIX10_03870</name>
</gene>
<evidence type="ECO:0000256" key="3">
    <source>
        <dbReference type="ARBA" id="ARBA00022679"/>
    </source>
</evidence>
<dbReference type="InterPro" id="IPR029044">
    <property type="entry name" value="Nucleotide-diphossugar_trans"/>
</dbReference>
<dbReference type="Gene3D" id="3.90.550.10">
    <property type="entry name" value="Spore Coat Polysaccharide Biosynthesis Protein SpsA, Chain A"/>
    <property type="match status" value="1"/>
</dbReference>
<dbReference type="EMBL" id="WLYL01000008">
    <property type="protein sequence ID" value="MTD10591.1"/>
    <property type="molecule type" value="Genomic_DNA"/>
</dbReference>
<accession>A0A6L6GDB6</accession>
<dbReference type="SUPFAM" id="SSF53448">
    <property type="entry name" value="Nucleotide-diphospho-sugar transferases"/>
    <property type="match status" value="1"/>
</dbReference>
<dbReference type="PANTHER" id="PTHR43179">
    <property type="entry name" value="RHAMNOSYLTRANSFERASE WBBL"/>
    <property type="match status" value="1"/>
</dbReference>
<dbReference type="InterPro" id="IPR001173">
    <property type="entry name" value="Glyco_trans_2-like"/>
</dbReference>
<dbReference type="Pfam" id="PF00535">
    <property type="entry name" value="Glycos_transf_2"/>
    <property type="match status" value="1"/>
</dbReference>
<proteinExistence type="inferred from homology"/>
<keyword evidence="3 5" id="KW-0808">Transferase</keyword>